<keyword evidence="2" id="KW-1185">Reference proteome</keyword>
<organism evidence="1 2">
    <name type="scientific">Ancylostoma caninum</name>
    <name type="common">Dog hookworm</name>
    <dbReference type="NCBI Taxonomy" id="29170"/>
    <lineage>
        <taxon>Eukaryota</taxon>
        <taxon>Metazoa</taxon>
        <taxon>Ecdysozoa</taxon>
        <taxon>Nematoda</taxon>
        <taxon>Chromadorea</taxon>
        <taxon>Rhabditida</taxon>
        <taxon>Rhabditina</taxon>
        <taxon>Rhabditomorpha</taxon>
        <taxon>Strongyloidea</taxon>
        <taxon>Ancylostomatidae</taxon>
        <taxon>Ancylostomatinae</taxon>
        <taxon>Ancylostoma</taxon>
    </lineage>
</organism>
<evidence type="ECO:0000313" key="2">
    <source>
        <dbReference type="Proteomes" id="UP000252519"/>
    </source>
</evidence>
<accession>A0A368G2E1</accession>
<dbReference type="EMBL" id="JOJR01000386">
    <property type="protein sequence ID" value="RCN38611.1"/>
    <property type="molecule type" value="Genomic_DNA"/>
</dbReference>
<sequence>MTTNGLCAVSRLKRDMQEDRQPLFCDGTSENVAEFVDVEEV</sequence>
<name>A0A368G2E1_ANCCA</name>
<dbReference type="AlphaFoldDB" id="A0A368G2E1"/>
<evidence type="ECO:0000313" key="1">
    <source>
        <dbReference type="EMBL" id="RCN38611.1"/>
    </source>
</evidence>
<proteinExistence type="predicted"/>
<protein>
    <submittedName>
        <fullName evidence="1">Uncharacterized protein</fullName>
    </submittedName>
</protein>
<gene>
    <name evidence="1" type="ORF">ANCCAN_15458</name>
</gene>
<dbReference type="OrthoDB" id="5902312at2759"/>
<comment type="caution">
    <text evidence="1">The sequence shown here is derived from an EMBL/GenBank/DDBJ whole genome shotgun (WGS) entry which is preliminary data.</text>
</comment>
<reference evidence="1 2" key="1">
    <citation type="submission" date="2014-10" db="EMBL/GenBank/DDBJ databases">
        <title>Draft genome of the hookworm Ancylostoma caninum.</title>
        <authorList>
            <person name="Mitreva M."/>
        </authorList>
    </citation>
    <scope>NUCLEOTIDE SEQUENCE [LARGE SCALE GENOMIC DNA]</scope>
    <source>
        <strain evidence="1 2">Baltimore</strain>
    </source>
</reference>
<dbReference type="Proteomes" id="UP000252519">
    <property type="component" value="Unassembled WGS sequence"/>
</dbReference>